<dbReference type="Proteomes" id="UP001211907">
    <property type="component" value="Unassembled WGS sequence"/>
</dbReference>
<dbReference type="GO" id="GO:0003843">
    <property type="term" value="F:1,3-beta-D-glucan synthase activity"/>
    <property type="evidence" value="ECO:0007669"/>
    <property type="project" value="UniProtKB-EC"/>
</dbReference>
<dbReference type="EMBL" id="JADGJH010000517">
    <property type="protein sequence ID" value="KAJ3127336.1"/>
    <property type="molecule type" value="Genomic_DNA"/>
</dbReference>
<dbReference type="InterPro" id="IPR056261">
    <property type="entry name" value="FKS1-like_dom2"/>
</dbReference>
<evidence type="ECO:0000256" key="9">
    <source>
        <dbReference type="ARBA" id="ARBA00047777"/>
    </source>
</evidence>
<feature type="compositionally biased region" description="Polar residues" evidence="10">
    <location>
        <begin position="47"/>
        <end position="57"/>
    </location>
</feature>
<keyword evidence="7 11" id="KW-1133">Transmembrane helix</keyword>
<dbReference type="PANTHER" id="PTHR12741">
    <property type="entry name" value="LYST-INTERACTING PROTEIN LIP5 DOPAMINE RESPONSIVE PROTEIN DRG-1"/>
    <property type="match status" value="1"/>
</dbReference>
<evidence type="ECO:0000256" key="7">
    <source>
        <dbReference type="ARBA" id="ARBA00022989"/>
    </source>
</evidence>
<evidence type="ECO:0000259" key="12">
    <source>
        <dbReference type="SMART" id="SM01205"/>
    </source>
</evidence>
<feature type="transmembrane region" description="Helical" evidence="11">
    <location>
        <begin position="1633"/>
        <end position="1655"/>
    </location>
</feature>
<organism evidence="13 14">
    <name type="scientific">Physocladia obscura</name>
    <dbReference type="NCBI Taxonomy" id="109957"/>
    <lineage>
        <taxon>Eukaryota</taxon>
        <taxon>Fungi</taxon>
        <taxon>Fungi incertae sedis</taxon>
        <taxon>Chytridiomycota</taxon>
        <taxon>Chytridiomycota incertae sedis</taxon>
        <taxon>Chytridiomycetes</taxon>
        <taxon>Chytridiales</taxon>
        <taxon>Chytriomycetaceae</taxon>
        <taxon>Physocladia</taxon>
    </lineage>
</organism>
<evidence type="ECO:0000313" key="13">
    <source>
        <dbReference type="EMBL" id="KAJ3127336.1"/>
    </source>
</evidence>
<dbReference type="GO" id="GO:0005886">
    <property type="term" value="C:plasma membrane"/>
    <property type="evidence" value="ECO:0007669"/>
    <property type="project" value="TreeGrafter"/>
</dbReference>
<feature type="transmembrane region" description="Helical" evidence="11">
    <location>
        <begin position="716"/>
        <end position="741"/>
    </location>
</feature>
<evidence type="ECO:0000256" key="1">
    <source>
        <dbReference type="ARBA" id="ARBA00004141"/>
    </source>
</evidence>
<evidence type="ECO:0000256" key="8">
    <source>
        <dbReference type="ARBA" id="ARBA00023136"/>
    </source>
</evidence>
<feature type="transmembrane region" description="Helical" evidence="11">
    <location>
        <begin position="550"/>
        <end position="569"/>
    </location>
</feature>
<feature type="transmembrane region" description="Helical" evidence="11">
    <location>
        <begin position="1810"/>
        <end position="1828"/>
    </location>
</feature>
<evidence type="ECO:0000256" key="5">
    <source>
        <dbReference type="ARBA" id="ARBA00022679"/>
    </source>
</evidence>
<feature type="region of interest" description="Disordered" evidence="10">
    <location>
        <begin position="101"/>
        <end position="135"/>
    </location>
</feature>
<evidence type="ECO:0000256" key="2">
    <source>
        <dbReference type="ARBA" id="ARBA00009040"/>
    </source>
</evidence>
<accession>A0AAD5T5N0</accession>
<dbReference type="GO" id="GO:0051278">
    <property type="term" value="P:fungal-type cell wall polysaccharide biosynthetic process"/>
    <property type="evidence" value="ECO:0007669"/>
    <property type="project" value="TreeGrafter"/>
</dbReference>
<feature type="compositionally biased region" description="Polar residues" evidence="10">
    <location>
        <begin position="8"/>
        <end position="18"/>
    </location>
</feature>
<feature type="transmembrane region" description="Helical" evidence="11">
    <location>
        <begin position="1362"/>
        <end position="1381"/>
    </location>
</feature>
<gene>
    <name evidence="13" type="ORF">HK100_009816</name>
</gene>
<dbReference type="GO" id="GO:0006075">
    <property type="term" value="P:(1-&gt;3)-beta-D-glucan biosynthetic process"/>
    <property type="evidence" value="ECO:0007669"/>
    <property type="project" value="InterPro"/>
</dbReference>
<evidence type="ECO:0000256" key="6">
    <source>
        <dbReference type="ARBA" id="ARBA00022692"/>
    </source>
</evidence>
<feature type="transmembrane region" description="Helical" evidence="11">
    <location>
        <begin position="675"/>
        <end position="696"/>
    </location>
</feature>
<feature type="transmembrane region" description="Helical" evidence="11">
    <location>
        <begin position="1425"/>
        <end position="1445"/>
    </location>
</feature>
<evidence type="ECO:0000256" key="10">
    <source>
        <dbReference type="SAM" id="MobiDB-lite"/>
    </source>
</evidence>
<dbReference type="SMART" id="SM01205">
    <property type="entry name" value="FKS1_dom1"/>
    <property type="match status" value="1"/>
</dbReference>
<feature type="transmembrane region" description="Helical" evidence="11">
    <location>
        <begin position="1711"/>
        <end position="1732"/>
    </location>
</feature>
<sequence length="2040" mass="229904">MKPHAIGQSKTRFNLVVTSNDDSESDSDNDKREEPDARFMTSSSSSVPENVTSTRSLGSVAAATRESGASLSQAANAYSPSSSPAPSFMINQSASTARLLAYSSQPPPQSVSIGSNLNSLGRPQTQSQSLNQDKRNSSARWSLAQAFTANGIIAANQAQPRSLALQSQAVLMDKVRAKTASIFSSGDSGVQDGSDFNPLFSLDEIGSYLSSIFGFQEDVVKNTKDMLTTLIRSRAASYFDTSNNISSVAALHHSQVASSAIKQTSFSESRLSNYSAFISMPLLSTKFDAEQTDNLAAGLVSLHNDYIYGKNSNYRKWCLSDLVRDPGISYDVALRAWRRKFRSYSLFEKTKQMLLYFTITQESSNTRLMPELMWFIFKTAIEHLESDNGAPVPPKDFLNRIVKPIYDFHADQLYSKNEKGRFVRRENDHAQIIGYDDLNELFWDAETMDQIVLKNGVKFLDLPTAKRWENLGEIDWKKSAKKTYYERRTFISHLIVNYSRLAAFLIGTFLFFLLTLLAPVVWNHRFGPASPYDSPHILTELPDMPGALRATAFSIGGTVSIFITFVATLSEQFYVPRTKRNLSIIYSRATIVGTLFILCAAPIAAIGYFYFAQSEDPNGSAIVGLSVAAVAINVIGFMVASFVPLQDFTRRKIYNQEFVGRLSKMTKVQYGTSKAFWSLLIIAKFIETYFVVFHPAIPALESIYAMDTRTCMNQDVFNMCLVLKWFTFAMLSCLLLVFYFLDTYVWWLLMEGVLQYGMSTFKIFKLWQWEKAFPQLPSKLVNRLVATSEMPPVGNYRTLNAQIWNTIINNLKEDHLISEVQHEKLSFTEVIEESESSGSTFRREAPSLLKDGSQFSVLNVAMENNLGEFANRIFMDPEYLTMLSNGASKIKFFGADSEAERRLKYLEHTLDMNFPTPAPVKKMPTFGLLIPHYAEKIIFSFEELTTLSNGASITLLAYLRSLHKDEWDNLMEECRDLVPDDETPLKQALRDDQSFISTISVNNVDPNVAESIPQAIRLQIRLWASRRQQSLYRTVSGVFKYYEALELKYRIEYADELGDLDEPIRARIVKKAVQEKFKLTISMQRYAEFSPEEKDNTKLLFDLFPSIVIAYPERVVQPDGTEKVFTRVIDGFCELDDNNEFIPKLNIELPGWPILGDGKGCNQSHGIYFTRGEFLQVLDANQDHYFEECMKVGSILREFKVDVGDDPVGLVGLRENIFSAGIGAVADFSATTETTLVSLYQPTLHKLGMRLHYGHPDFWNLSYALPRGGVSKAQKGLHVNEDIYAGMMVMMRGGKNLHCEYMQVGKGKDLGLNSVMGYFSKLAMGMSEQVLSREQYRLGTALPFDRLLTFYFANPGFITSNVFAMLSLQMFTLFFVCISSLSNSLTACPIYDVLGDGTFNGTQVELNPAPFGCAIFTPIYDWEKAIVITFVPVVFVILIPVMMHTAFERGIMSVLRYLRQLLSLSLLFSVFSTQVWARSFLNTATFGQARYISTGRSVEIARKTFSSLYSNYKEMSMAIGLALTCAVLYASASTGSNASLIFLWISVEYCVPPLFLSPFLYNPHQFRFQDFIQDYYATLQWFGTGSYRSSDPKEDSWLAFHKRHRTQYTGTRIDPNEKKGTMKETRRRAWKSIIWLHEIVFPIIIALVALAIYGAGTAGGVRFSLYLAALSILPIISNAIMLLLVFSSTLVLGPLAAFAAKKDGIAPVTTAILRIWSGLNLLTVLIGCWVLSDFTFKKSILGFLCFSMVQRLYVRFITLCLPREVETNSSNLAWWDGRWNRVKGFRAFVGPIREYFCKIIEMTAFAMDVFQAHIILLIMFPLTWIRYVDDFHSIMVLWIPVSKTEKNISDEARSKRRRRKAVALSAMSTFIVVLVILLIPAWWVPTVFRTTQADIKHSMWRWALGETSCNANLSCPDNQQCVYATFPQIWDSDYGVCYPIPSAILYQTCGGNIKDPAVCGRTLECFYPTNGTSDNTGYCYPRANDGVIGDACITANSTYCFNNVGTFDQCQGNLYCEATPNFPFVGYGYLGTCQKNETAL</sequence>
<keyword evidence="5" id="KW-0808">Transferase</keyword>
<dbReference type="InterPro" id="IPR026899">
    <property type="entry name" value="FKS1-like_dom1"/>
</dbReference>
<evidence type="ECO:0000256" key="11">
    <source>
        <dbReference type="SAM" id="Phobius"/>
    </source>
</evidence>
<name>A0AAD5T5N0_9FUNG</name>
<feature type="transmembrane region" description="Helical" evidence="11">
    <location>
        <begin position="589"/>
        <end position="610"/>
    </location>
</feature>
<keyword evidence="4" id="KW-0328">Glycosyltransferase</keyword>
<comment type="subcellular location">
    <subcellularLocation>
        <location evidence="1">Membrane</location>
        <topology evidence="1">Multi-pass membrane protein</topology>
    </subcellularLocation>
</comment>
<feature type="region of interest" description="Disordered" evidence="10">
    <location>
        <begin position="1"/>
        <end position="63"/>
    </location>
</feature>
<feature type="domain" description="1,3-beta-glucan synthase component FKS1-like" evidence="12">
    <location>
        <begin position="347"/>
        <end position="456"/>
    </location>
</feature>
<reference evidence="13" key="1">
    <citation type="submission" date="2020-05" db="EMBL/GenBank/DDBJ databases">
        <title>Phylogenomic resolution of chytrid fungi.</title>
        <authorList>
            <person name="Stajich J.E."/>
            <person name="Amses K."/>
            <person name="Simmons R."/>
            <person name="Seto K."/>
            <person name="Myers J."/>
            <person name="Bonds A."/>
            <person name="Quandt C.A."/>
            <person name="Barry K."/>
            <person name="Liu P."/>
            <person name="Grigoriev I."/>
            <person name="Longcore J.E."/>
            <person name="James T.Y."/>
        </authorList>
    </citation>
    <scope>NUCLEOTIDE SEQUENCE</scope>
    <source>
        <strain evidence="13">JEL0513</strain>
    </source>
</reference>
<dbReference type="Pfam" id="PF02364">
    <property type="entry name" value="Glucan_synthase"/>
    <property type="match status" value="1"/>
</dbReference>
<protein>
    <recommendedName>
        <fullName evidence="3">1,3-beta-glucan synthase</fullName>
        <ecNumber evidence="3">2.4.1.34</ecNumber>
    </recommendedName>
</protein>
<feature type="transmembrane region" description="Helical" evidence="11">
    <location>
        <begin position="1675"/>
        <end position="1699"/>
    </location>
</feature>
<dbReference type="EC" id="2.4.1.34" evidence="3"/>
<feature type="transmembrane region" description="Helical" evidence="11">
    <location>
        <begin position="1515"/>
        <end position="1532"/>
    </location>
</feature>
<feature type="transmembrane region" description="Helical" evidence="11">
    <location>
        <begin position="622"/>
        <end position="645"/>
    </location>
</feature>
<comment type="caution">
    <text evidence="13">The sequence shown here is derived from an EMBL/GenBank/DDBJ whole genome shotgun (WGS) entry which is preliminary data.</text>
</comment>
<dbReference type="InterPro" id="IPR003440">
    <property type="entry name" value="Glyco_trans_48_dom"/>
</dbReference>
<evidence type="ECO:0000313" key="14">
    <source>
        <dbReference type="Proteomes" id="UP001211907"/>
    </source>
</evidence>
<keyword evidence="6 11" id="KW-0812">Transmembrane</keyword>
<feature type="transmembrane region" description="Helical" evidence="11">
    <location>
        <begin position="1861"/>
        <end position="1883"/>
    </location>
</feature>
<comment type="catalytic activity">
    <reaction evidence="9">
        <text>[(1-&gt;3)-beta-D-glucosyl](n) + UDP-alpha-D-glucose = [(1-&gt;3)-beta-D-glucosyl](n+1) + UDP + H(+)</text>
        <dbReference type="Rhea" id="RHEA:21476"/>
        <dbReference type="Rhea" id="RHEA-COMP:11146"/>
        <dbReference type="Rhea" id="RHEA-COMP:14303"/>
        <dbReference type="ChEBI" id="CHEBI:15378"/>
        <dbReference type="ChEBI" id="CHEBI:37671"/>
        <dbReference type="ChEBI" id="CHEBI:58223"/>
        <dbReference type="ChEBI" id="CHEBI:58885"/>
        <dbReference type="EC" id="2.4.1.34"/>
    </reaction>
</comment>
<keyword evidence="14" id="KW-1185">Reference proteome</keyword>
<feature type="transmembrane region" description="Helical" evidence="11">
    <location>
        <begin position="501"/>
        <end position="522"/>
    </location>
</feature>
<dbReference type="Pfam" id="PF23605">
    <property type="entry name" value="FKS1_dom2"/>
    <property type="match status" value="1"/>
</dbReference>
<dbReference type="Pfam" id="PF14288">
    <property type="entry name" value="FKS1_dom1"/>
    <property type="match status" value="1"/>
</dbReference>
<comment type="similarity">
    <text evidence="2">Belongs to the glycosyltransferase 48 family.</text>
</comment>
<dbReference type="PANTHER" id="PTHR12741:SF48">
    <property type="entry name" value="1,3-BETA-GLUCAN SYNTHASE COMPONENT FKS1-RELATED"/>
    <property type="match status" value="1"/>
</dbReference>
<dbReference type="GO" id="GO:0000148">
    <property type="term" value="C:1,3-beta-D-glucan synthase complex"/>
    <property type="evidence" value="ECO:0007669"/>
    <property type="project" value="InterPro"/>
</dbReference>
<feature type="compositionally biased region" description="Basic and acidic residues" evidence="10">
    <location>
        <begin position="28"/>
        <end position="37"/>
    </location>
</feature>
<evidence type="ECO:0000256" key="4">
    <source>
        <dbReference type="ARBA" id="ARBA00022676"/>
    </source>
</evidence>
<evidence type="ECO:0000256" key="3">
    <source>
        <dbReference type="ARBA" id="ARBA00012589"/>
    </source>
</evidence>
<keyword evidence="8 11" id="KW-0472">Membrane</keyword>
<proteinExistence type="inferred from homology"/>
<feature type="compositionally biased region" description="Polar residues" evidence="10">
    <location>
        <begin position="110"/>
        <end position="131"/>
    </location>
</feature>